<organism evidence="3">
    <name type="scientific">Tanacetum cinerariifolium</name>
    <name type="common">Dalmatian daisy</name>
    <name type="synonym">Chrysanthemum cinerariifolium</name>
    <dbReference type="NCBI Taxonomy" id="118510"/>
    <lineage>
        <taxon>Eukaryota</taxon>
        <taxon>Viridiplantae</taxon>
        <taxon>Streptophyta</taxon>
        <taxon>Embryophyta</taxon>
        <taxon>Tracheophyta</taxon>
        <taxon>Spermatophyta</taxon>
        <taxon>Magnoliopsida</taxon>
        <taxon>eudicotyledons</taxon>
        <taxon>Gunneridae</taxon>
        <taxon>Pentapetalae</taxon>
        <taxon>asterids</taxon>
        <taxon>campanulids</taxon>
        <taxon>Asterales</taxon>
        <taxon>Asteraceae</taxon>
        <taxon>Asteroideae</taxon>
        <taxon>Anthemideae</taxon>
        <taxon>Anthemidinae</taxon>
        <taxon>Tanacetum</taxon>
    </lineage>
</organism>
<feature type="region of interest" description="Disordered" evidence="1">
    <location>
        <begin position="1"/>
        <end position="35"/>
    </location>
</feature>
<evidence type="ECO:0000256" key="1">
    <source>
        <dbReference type="SAM" id="MobiDB-lite"/>
    </source>
</evidence>
<comment type="caution">
    <text evidence="3">The sequence shown here is derived from an EMBL/GenBank/DDBJ whole genome shotgun (WGS) entry which is preliminary data.</text>
</comment>
<dbReference type="CDD" id="cd09272">
    <property type="entry name" value="RNase_HI_RT_Ty1"/>
    <property type="match status" value="1"/>
</dbReference>
<dbReference type="PANTHER" id="PTHR11439">
    <property type="entry name" value="GAG-POL-RELATED RETROTRANSPOSON"/>
    <property type="match status" value="1"/>
</dbReference>
<dbReference type="AlphaFoldDB" id="A0A6L2L2V3"/>
<dbReference type="EMBL" id="BKCJ010003626">
    <property type="protein sequence ID" value="GEU56221.1"/>
    <property type="molecule type" value="Genomic_DNA"/>
</dbReference>
<accession>A0A6L2L2V3</accession>
<feature type="domain" description="Reverse transcriptase Ty1/copia-type" evidence="2">
    <location>
        <begin position="169"/>
        <end position="218"/>
    </location>
</feature>
<feature type="compositionally biased region" description="Basic and acidic residues" evidence="1">
    <location>
        <begin position="8"/>
        <end position="20"/>
    </location>
</feature>
<reference evidence="3" key="1">
    <citation type="journal article" date="2019" name="Sci. Rep.">
        <title>Draft genome of Tanacetum cinerariifolium, the natural source of mosquito coil.</title>
        <authorList>
            <person name="Yamashiro T."/>
            <person name="Shiraishi A."/>
            <person name="Satake H."/>
            <person name="Nakayama K."/>
        </authorList>
    </citation>
    <scope>NUCLEOTIDE SEQUENCE</scope>
</reference>
<evidence type="ECO:0000313" key="3">
    <source>
        <dbReference type="EMBL" id="GEU56221.1"/>
    </source>
</evidence>
<gene>
    <name evidence="3" type="ORF">Tci_028199</name>
</gene>
<dbReference type="Pfam" id="PF07727">
    <property type="entry name" value="RVT_2"/>
    <property type="match status" value="1"/>
</dbReference>
<feature type="non-terminal residue" evidence="3">
    <location>
        <position position="1"/>
    </location>
</feature>
<sequence>HVSTCGSDKTDNKKHDEKAKRVAKGKSPVDSPTGVRDLRAEFEEFSSNSTNWANAVSAPVTAAEPNPTNSINSFNTASTSVNAVSPNFRIVRKSLFVDPSKYPDDPDMLELEDIVYSNNEEDVGAEADLSNLETTIPVSLIPTTRVHKDHLVNQIIGDLNSAPQTRSMTRMVFRNKKDERGIVIRNKARLVVQGHTQEEGIDYDEVFAPVAKIEAIRKFGFTDVKSASTPIETEKPLLKDHDDIMFAVCAYARFQVTPKVSHLHAVKRIFSDYAGASLNRKSITEGCQFLGCRLIYWQCKKQTIIATSSTKAEYVATASCCAQVLWIQN</sequence>
<protein>
    <recommendedName>
        <fullName evidence="2">Reverse transcriptase Ty1/copia-type domain-containing protein</fullName>
    </recommendedName>
</protein>
<evidence type="ECO:0000259" key="2">
    <source>
        <dbReference type="Pfam" id="PF07727"/>
    </source>
</evidence>
<proteinExistence type="predicted"/>
<dbReference type="PANTHER" id="PTHR11439:SF495">
    <property type="entry name" value="REVERSE TRANSCRIPTASE, RNA-DEPENDENT DNA POLYMERASE-RELATED"/>
    <property type="match status" value="1"/>
</dbReference>
<name>A0A6L2L2V3_TANCI</name>
<dbReference type="InterPro" id="IPR013103">
    <property type="entry name" value="RVT_2"/>
</dbReference>